<name>A0A6N4SQW9_CYTH3</name>
<dbReference type="Proteomes" id="UP000001822">
    <property type="component" value="Chromosome"/>
</dbReference>
<evidence type="ECO:0000259" key="2">
    <source>
        <dbReference type="Pfam" id="PF08327"/>
    </source>
</evidence>
<comment type="similarity">
    <text evidence="1">Belongs to the AHA1 family.</text>
</comment>
<reference evidence="3 4" key="1">
    <citation type="journal article" date="2007" name="Appl. Environ. Microbiol.">
        <title>Genome sequence of the cellulolytic gliding bacterium Cytophaga hutchinsonii.</title>
        <authorList>
            <person name="Xie G."/>
            <person name="Bruce D.C."/>
            <person name="Challacombe J.F."/>
            <person name="Chertkov O."/>
            <person name="Detter J.C."/>
            <person name="Gilna P."/>
            <person name="Han C.S."/>
            <person name="Lucas S."/>
            <person name="Misra M."/>
            <person name="Myers G.L."/>
            <person name="Richardson P."/>
            <person name="Tapia R."/>
            <person name="Thayer N."/>
            <person name="Thompson L.S."/>
            <person name="Brettin T.S."/>
            <person name="Henrissat B."/>
            <person name="Wilson D.B."/>
            <person name="McBride M.J."/>
        </authorList>
    </citation>
    <scope>NUCLEOTIDE SEQUENCE [LARGE SCALE GENOMIC DNA]</scope>
    <source>
        <strain evidence="4">ATCC 33406 / DSM 1761 / CIP 103989 / NBRC 15051 / NCIMB 9469 / D465</strain>
    </source>
</reference>
<evidence type="ECO:0000313" key="4">
    <source>
        <dbReference type="Proteomes" id="UP000001822"/>
    </source>
</evidence>
<dbReference type="EMBL" id="CP000383">
    <property type="protein sequence ID" value="ABG58695.1"/>
    <property type="molecule type" value="Genomic_DNA"/>
</dbReference>
<keyword evidence="4" id="KW-1185">Reference proteome</keyword>
<dbReference type="Gene3D" id="3.30.530.20">
    <property type="match status" value="1"/>
</dbReference>
<organism evidence="3 4">
    <name type="scientific">Cytophaga hutchinsonii (strain ATCC 33406 / DSM 1761 / CIP 103989 / NBRC 15051 / NCIMB 9469 / D465)</name>
    <dbReference type="NCBI Taxonomy" id="269798"/>
    <lineage>
        <taxon>Bacteria</taxon>
        <taxon>Pseudomonadati</taxon>
        <taxon>Bacteroidota</taxon>
        <taxon>Cytophagia</taxon>
        <taxon>Cytophagales</taxon>
        <taxon>Cytophagaceae</taxon>
        <taxon>Cytophaga</taxon>
    </lineage>
</organism>
<feature type="domain" description="Activator of Hsp90 ATPase homologue 1/2-like C-terminal" evidence="2">
    <location>
        <begin position="15"/>
        <end position="73"/>
    </location>
</feature>
<dbReference type="InterPro" id="IPR023393">
    <property type="entry name" value="START-like_dom_sf"/>
</dbReference>
<proteinExistence type="inferred from homology"/>
<dbReference type="AlphaFoldDB" id="A0A6N4SQW9"/>
<sequence length="74" mass="8793">MIKNNIKHTWYFGHPQQLVWDYLTKPELLSQWLMESDFQPVAGHTFMFNTKPKVKVGFDGLIYCQVLKVQPDHE</sequence>
<evidence type="ECO:0000313" key="3">
    <source>
        <dbReference type="EMBL" id="ABG58695.1"/>
    </source>
</evidence>
<protein>
    <recommendedName>
        <fullName evidence="2">Activator of Hsp90 ATPase homologue 1/2-like C-terminal domain-containing protein</fullName>
    </recommendedName>
</protein>
<dbReference type="Pfam" id="PF08327">
    <property type="entry name" value="AHSA1"/>
    <property type="match status" value="1"/>
</dbReference>
<dbReference type="RefSeq" id="WP_011584810.1">
    <property type="nucleotide sequence ID" value="NC_008255.1"/>
</dbReference>
<accession>A0A6N4SQW9</accession>
<gene>
    <name evidence="3" type="ordered locus">CHU_1424</name>
</gene>
<dbReference type="InterPro" id="IPR013538">
    <property type="entry name" value="ASHA1/2-like_C"/>
</dbReference>
<dbReference type="CDD" id="cd07814">
    <property type="entry name" value="SRPBCC_CalC_Aha1-like"/>
    <property type="match status" value="1"/>
</dbReference>
<dbReference type="OrthoDB" id="2355173at2"/>
<dbReference type="KEGG" id="chu:CHU_1424"/>
<evidence type="ECO:0000256" key="1">
    <source>
        <dbReference type="ARBA" id="ARBA00006817"/>
    </source>
</evidence>
<dbReference type="SUPFAM" id="SSF55961">
    <property type="entry name" value="Bet v1-like"/>
    <property type="match status" value="1"/>
</dbReference>